<dbReference type="STRING" id="70996.SE18_02995"/>
<dbReference type="SUPFAM" id="SSF51905">
    <property type="entry name" value="FAD/NAD(P)-binding domain"/>
    <property type="match status" value="1"/>
</dbReference>
<sequence length="435" mass="47548">MNSQKPMVVIGGGLAGLTAANYLARAGKQVIVLERAKEFGGRARTNREAGFELNFGPHALYLKGAGARILRDLQLMPTGSKPVAPDVLWAEQQLYPTNSIKAALTTPLLSRRAKWQFLRTFAKIQFINPADYVDRSFAQWIEQQADEPRTRQLLAMFGRLTTYGAANDLQSAAATLENIKTGLAGVLYVDHGWLTIVQALVDNARQLGVDLRTSQRVESIQPSLAGPTIQLADGSSIQAEAVVLAVTPQAANELIGAKSQLFQRHYQRMQPITAATLDLGLRRLPQPTRQFLLGVDQPYYAVVHSSYAKLAPQGQTVLHVMKYLDQRQVSDPKQTRAELENLLDQYQAGWRDQLITSRFLPSITVSYDLPQAQFGGLAGRTPVVLADCPNVYLAGDWVGAEGQLADASFASGYTVAKIMLQPAPQSHMRTVGAVA</sequence>
<evidence type="ECO:0000313" key="3">
    <source>
        <dbReference type="Proteomes" id="UP000050277"/>
    </source>
</evidence>
<dbReference type="EMBL" id="LGKP01000007">
    <property type="protein sequence ID" value="KPL91132.1"/>
    <property type="molecule type" value="Genomic_DNA"/>
</dbReference>
<reference evidence="2 3" key="1">
    <citation type="submission" date="2015-07" db="EMBL/GenBank/DDBJ databases">
        <title>Whole genome sequence of Herpetosiphon geysericola DSM 7119.</title>
        <authorList>
            <person name="Hemp J."/>
            <person name="Ward L.M."/>
            <person name="Pace L.A."/>
            <person name="Fischer W.W."/>
        </authorList>
    </citation>
    <scope>NUCLEOTIDE SEQUENCE [LARGE SCALE GENOMIC DNA]</scope>
    <source>
        <strain evidence="2 3">DSM 7119</strain>
    </source>
</reference>
<dbReference type="Proteomes" id="UP000050277">
    <property type="component" value="Unassembled WGS sequence"/>
</dbReference>
<dbReference type="RefSeq" id="WP_054532938.1">
    <property type="nucleotide sequence ID" value="NZ_LGKP01000007.1"/>
</dbReference>
<dbReference type="PANTHER" id="PTHR43734:SF1">
    <property type="entry name" value="PHYTOENE DESATURASE"/>
    <property type="match status" value="1"/>
</dbReference>
<dbReference type="InterPro" id="IPR036188">
    <property type="entry name" value="FAD/NAD-bd_sf"/>
</dbReference>
<dbReference type="Pfam" id="PF01593">
    <property type="entry name" value="Amino_oxidase"/>
    <property type="match status" value="1"/>
</dbReference>
<keyword evidence="3" id="KW-1185">Reference proteome</keyword>
<name>A0A0P6Y4R0_9CHLR</name>
<protein>
    <recommendedName>
        <fullName evidence="1">Amine oxidase domain-containing protein</fullName>
    </recommendedName>
</protein>
<proteinExistence type="predicted"/>
<evidence type="ECO:0000313" key="2">
    <source>
        <dbReference type="EMBL" id="KPL91132.1"/>
    </source>
</evidence>
<accession>A0A0P6Y4R0</accession>
<gene>
    <name evidence="2" type="ORF">SE18_02995</name>
</gene>
<dbReference type="AlphaFoldDB" id="A0A0P6Y4R0"/>
<feature type="domain" description="Amine oxidase" evidence="1">
    <location>
        <begin position="14"/>
        <end position="419"/>
    </location>
</feature>
<dbReference type="Gene3D" id="3.90.660.50">
    <property type="match status" value="1"/>
</dbReference>
<dbReference type="PANTHER" id="PTHR43734">
    <property type="entry name" value="PHYTOENE DESATURASE"/>
    <property type="match status" value="1"/>
</dbReference>
<dbReference type="OrthoDB" id="269318at2"/>
<dbReference type="InterPro" id="IPR002937">
    <property type="entry name" value="Amino_oxidase"/>
</dbReference>
<dbReference type="GO" id="GO:0016491">
    <property type="term" value="F:oxidoreductase activity"/>
    <property type="evidence" value="ECO:0007669"/>
    <property type="project" value="InterPro"/>
</dbReference>
<dbReference type="Gene3D" id="3.50.50.60">
    <property type="entry name" value="FAD/NAD(P)-binding domain"/>
    <property type="match status" value="1"/>
</dbReference>
<organism evidence="2 3">
    <name type="scientific">Herpetosiphon geysericola</name>
    <dbReference type="NCBI Taxonomy" id="70996"/>
    <lineage>
        <taxon>Bacteria</taxon>
        <taxon>Bacillati</taxon>
        <taxon>Chloroflexota</taxon>
        <taxon>Chloroflexia</taxon>
        <taxon>Herpetosiphonales</taxon>
        <taxon>Herpetosiphonaceae</taxon>
        <taxon>Herpetosiphon</taxon>
    </lineage>
</organism>
<comment type="caution">
    <text evidence="2">The sequence shown here is derived from an EMBL/GenBank/DDBJ whole genome shotgun (WGS) entry which is preliminary data.</text>
</comment>
<evidence type="ECO:0000259" key="1">
    <source>
        <dbReference type="Pfam" id="PF01593"/>
    </source>
</evidence>